<gene>
    <name evidence="3" type="primary">LOC110764153</name>
</gene>
<evidence type="ECO:0000259" key="1">
    <source>
        <dbReference type="Pfam" id="PF03407"/>
    </source>
</evidence>
<protein>
    <submittedName>
        <fullName evidence="3">Uncharacterized protein At1g28695-like</fullName>
    </submittedName>
</protein>
<reference evidence="3" key="1">
    <citation type="submission" date="2025-08" db="UniProtKB">
        <authorList>
            <consortium name="RefSeq"/>
        </authorList>
    </citation>
    <scope>IDENTIFICATION</scope>
</reference>
<dbReference type="Pfam" id="PF03407">
    <property type="entry name" value="Nucleotid_trans"/>
    <property type="match status" value="1"/>
</dbReference>
<dbReference type="AlphaFoldDB" id="A0A6P5T6F9"/>
<dbReference type="KEGG" id="pavi:110764153"/>
<proteinExistence type="predicted"/>
<name>A0A6P5T6F9_PRUAV</name>
<evidence type="ECO:0000313" key="3">
    <source>
        <dbReference type="RefSeq" id="XP_021822761.1"/>
    </source>
</evidence>
<dbReference type="GeneID" id="110764153"/>
<accession>A0A6P5T6F9</accession>
<dbReference type="Proteomes" id="UP000515124">
    <property type="component" value="Unplaced"/>
</dbReference>
<dbReference type="InterPro" id="IPR044821">
    <property type="entry name" value="At1g28695/At4g15970-like"/>
</dbReference>
<dbReference type="PANTHER" id="PTHR46038:SF12">
    <property type="entry name" value="OS03G0731800 PROTEIN"/>
    <property type="match status" value="1"/>
</dbReference>
<organism evidence="2 3">
    <name type="scientific">Prunus avium</name>
    <name type="common">Cherry</name>
    <name type="synonym">Cerasus avium</name>
    <dbReference type="NCBI Taxonomy" id="42229"/>
    <lineage>
        <taxon>Eukaryota</taxon>
        <taxon>Viridiplantae</taxon>
        <taxon>Streptophyta</taxon>
        <taxon>Embryophyta</taxon>
        <taxon>Tracheophyta</taxon>
        <taxon>Spermatophyta</taxon>
        <taxon>Magnoliopsida</taxon>
        <taxon>eudicotyledons</taxon>
        <taxon>Gunneridae</taxon>
        <taxon>Pentapetalae</taxon>
        <taxon>rosids</taxon>
        <taxon>fabids</taxon>
        <taxon>Rosales</taxon>
        <taxon>Rosaceae</taxon>
        <taxon>Amygdaloideae</taxon>
        <taxon>Amygdaleae</taxon>
        <taxon>Prunus</taxon>
    </lineage>
</organism>
<dbReference type="PANTHER" id="PTHR46038">
    <property type="entry name" value="EXPRESSED PROTEIN-RELATED"/>
    <property type="match status" value="1"/>
</dbReference>
<dbReference type="RefSeq" id="XP_021822761.1">
    <property type="nucleotide sequence ID" value="XM_021967069.1"/>
</dbReference>
<keyword evidence="2" id="KW-1185">Reference proteome</keyword>
<sequence>MDNQPKHSSIGSNLALLSLLLASAVYLCIWSSSSYLINPLFSFQKHDAQCPSQNPTTTTTTTTTTFNVAPDELLATLDKASIGNKTVIIAVINKAYAVQEVKADTTMLDLFIESFWQGEDTRHLLDHLVLVAVDQTAYDRCQFLRLNCYRLETDGVDFGGEKLYMSQDFIKMMWRRTWFLLEVLKRGYSFIFTDTDILWLRNPFSRLNMNETEDLQISTDMFFGDPWNEKQLINTGFYHIKSNNKTIALFDRWYTMKDNATGQKEQDVLLDLIRGGIIGELGLRVRFLDTLYFSGFCQDSKDFGAVTTVHANCCRSIVAKVKDLKAVLRDWKRFKKTTAQKTTAGLAADGFQWSGHWGCWNSWKVPNNTEKATHKA</sequence>
<feature type="domain" description="Nucleotide-diphospho-sugar transferase" evidence="1">
    <location>
        <begin position="123"/>
        <end position="324"/>
    </location>
</feature>
<evidence type="ECO:0000313" key="2">
    <source>
        <dbReference type="Proteomes" id="UP000515124"/>
    </source>
</evidence>
<dbReference type="InterPro" id="IPR005069">
    <property type="entry name" value="Nucl-diP-sugar_transferase"/>
</dbReference>